<protein>
    <submittedName>
        <fullName evidence="2">Uncharacterized protein</fullName>
    </submittedName>
</protein>
<name>A0A5B7I9R4_PORTR</name>
<dbReference type="EMBL" id="VSRR010048925">
    <property type="protein sequence ID" value="MPC78626.1"/>
    <property type="molecule type" value="Genomic_DNA"/>
</dbReference>
<feature type="compositionally biased region" description="Basic and acidic residues" evidence="1">
    <location>
        <begin position="1"/>
        <end position="13"/>
    </location>
</feature>
<evidence type="ECO:0000256" key="1">
    <source>
        <dbReference type="SAM" id="MobiDB-lite"/>
    </source>
</evidence>
<feature type="region of interest" description="Disordered" evidence="1">
    <location>
        <begin position="1"/>
        <end position="22"/>
    </location>
</feature>
<proteinExistence type="predicted"/>
<comment type="caution">
    <text evidence="2">The sequence shown here is derived from an EMBL/GenBank/DDBJ whole genome shotgun (WGS) entry which is preliminary data.</text>
</comment>
<feature type="compositionally biased region" description="Low complexity" evidence="1">
    <location>
        <begin position="66"/>
        <end position="75"/>
    </location>
</feature>
<sequence length="88" mass="9677">MKVMEEPRDEVNVNDRGPSAATTSHLIPLLSSAPFHTASHTPLTVQLYYPTQQCKFTTFCNLFTLTSPPTRSTSPNTPPPTPPPAFHI</sequence>
<dbReference type="AlphaFoldDB" id="A0A5B7I9R4"/>
<evidence type="ECO:0000313" key="2">
    <source>
        <dbReference type="EMBL" id="MPC78626.1"/>
    </source>
</evidence>
<keyword evidence="3" id="KW-1185">Reference proteome</keyword>
<feature type="compositionally biased region" description="Pro residues" evidence="1">
    <location>
        <begin position="76"/>
        <end position="88"/>
    </location>
</feature>
<accession>A0A5B7I9R4</accession>
<dbReference type="Proteomes" id="UP000324222">
    <property type="component" value="Unassembled WGS sequence"/>
</dbReference>
<reference evidence="2 3" key="1">
    <citation type="submission" date="2019-05" db="EMBL/GenBank/DDBJ databases">
        <title>Another draft genome of Portunus trituberculatus and its Hox gene families provides insights of decapod evolution.</title>
        <authorList>
            <person name="Jeong J.-H."/>
            <person name="Song I."/>
            <person name="Kim S."/>
            <person name="Choi T."/>
            <person name="Kim D."/>
            <person name="Ryu S."/>
            <person name="Kim W."/>
        </authorList>
    </citation>
    <scope>NUCLEOTIDE SEQUENCE [LARGE SCALE GENOMIC DNA]</scope>
    <source>
        <tissue evidence="2">Muscle</tissue>
    </source>
</reference>
<gene>
    <name evidence="2" type="ORF">E2C01_073118</name>
</gene>
<organism evidence="2 3">
    <name type="scientific">Portunus trituberculatus</name>
    <name type="common">Swimming crab</name>
    <name type="synonym">Neptunus trituberculatus</name>
    <dbReference type="NCBI Taxonomy" id="210409"/>
    <lineage>
        <taxon>Eukaryota</taxon>
        <taxon>Metazoa</taxon>
        <taxon>Ecdysozoa</taxon>
        <taxon>Arthropoda</taxon>
        <taxon>Crustacea</taxon>
        <taxon>Multicrustacea</taxon>
        <taxon>Malacostraca</taxon>
        <taxon>Eumalacostraca</taxon>
        <taxon>Eucarida</taxon>
        <taxon>Decapoda</taxon>
        <taxon>Pleocyemata</taxon>
        <taxon>Brachyura</taxon>
        <taxon>Eubrachyura</taxon>
        <taxon>Portunoidea</taxon>
        <taxon>Portunidae</taxon>
        <taxon>Portuninae</taxon>
        <taxon>Portunus</taxon>
    </lineage>
</organism>
<evidence type="ECO:0000313" key="3">
    <source>
        <dbReference type="Proteomes" id="UP000324222"/>
    </source>
</evidence>
<feature type="region of interest" description="Disordered" evidence="1">
    <location>
        <begin position="66"/>
        <end position="88"/>
    </location>
</feature>